<dbReference type="SUPFAM" id="SSF46966">
    <property type="entry name" value="Spectrin repeat"/>
    <property type="match status" value="1"/>
</dbReference>
<comment type="caution">
    <text evidence="1">The sequence shown here is derived from an EMBL/GenBank/DDBJ whole genome shotgun (WGS) entry which is preliminary data.</text>
</comment>
<dbReference type="CTD" id="78776550"/>
<dbReference type="KEGG" id="crq:GCK72_017391"/>
<gene>
    <name evidence="1" type="ORF">GCK72_017391</name>
</gene>
<evidence type="ECO:0000313" key="1">
    <source>
        <dbReference type="EMBL" id="KAF1750840.1"/>
    </source>
</evidence>
<dbReference type="EMBL" id="WUAV01000005">
    <property type="protein sequence ID" value="KAF1750840.1"/>
    <property type="molecule type" value="Genomic_DNA"/>
</dbReference>
<dbReference type="GeneID" id="78776550"/>
<proteinExistence type="predicted"/>
<sequence>MDNIKLFPCWKQTYRLVNDDHYASEDIQKTLAELQSRWEHLLELLGPKWLQVQNYEWQNGKRALNGTNCDNLP</sequence>
<dbReference type="Proteomes" id="UP000483820">
    <property type="component" value="Chromosome V"/>
</dbReference>
<dbReference type="Gene3D" id="1.20.58.60">
    <property type="match status" value="1"/>
</dbReference>
<accession>A0A6A5G737</accession>
<name>A0A6A5G737_CAERE</name>
<protein>
    <submittedName>
        <fullName evidence="1">Uncharacterized protein</fullName>
    </submittedName>
</protein>
<dbReference type="AlphaFoldDB" id="A0A6A5G737"/>
<dbReference type="RefSeq" id="XP_053580977.1">
    <property type="nucleotide sequence ID" value="XM_053732064.1"/>
</dbReference>
<evidence type="ECO:0000313" key="2">
    <source>
        <dbReference type="Proteomes" id="UP000483820"/>
    </source>
</evidence>
<reference evidence="1 2" key="1">
    <citation type="submission" date="2019-12" db="EMBL/GenBank/DDBJ databases">
        <title>Chromosome-level assembly of the Caenorhabditis remanei genome.</title>
        <authorList>
            <person name="Teterina A.A."/>
            <person name="Willis J.H."/>
            <person name="Phillips P.C."/>
        </authorList>
    </citation>
    <scope>NUCLEOTIDE SEQUENCE [LARGE SCALE GENOMIC DNA]</scope>
    <source>
        <strain evidence="1 2">PX506</strain>
        <tissue evidence="1">Whole organism</tissue>
    </source>
</reference>
<organism evidence="1 2">
    <name type="scientific">Caenorhabditis remanei</name>
    <name type="common">Caenorhabditis vulgaris</name>
    <dbReference type="NCBI Taxonomy" id="31234"/>
    <lineage>
        <taxon>Eukaryota</taxon>
        <taxon>Metazoa</taxon>
        <taxon>Ecdysozoa</taxon>
        <taxon>Nematoda</taxon>
        <taxon>Chromadorea</taxon>
        <taxon>Rhabditida</taxon>
        <taxon>Rhabditina</taxon>
        <taxon>Rhabditomorpha</taxon>
        <taxon>Rhabditoidea</taxon>
        <taxon>Rhabditidae</taxon>
        <taxon>Peloderinae</taxon>
        <taxon>Caenorhabditis</taxon>
    </lineage>
</organism>